<dbReference type="AlphaFoldDB" id="A0A9X7J4H5"/>
<evidence type="ECO:0000256" key="1">
    <source>
        <dbReference type="SAM" id="Phobius"/>
    </source>
</evidence>
<keyword evidence="3" id="KW-1185">Reference proteome</keyword>
<reference evidence="2 3" key="1">
    <citation type="submission" date="2018-03" db="EMBL/GenBank/DDBJ databases">
        <title>Genome sequence of Moorella stamsii DSM 26217.</title>
        <authorList>
            <person name="Poehlein A."/>
            <person name="Daniel R."/>
        </authorList>
    </citation>
    <scope>NUCLEOTIDE SEQUENCE [LARGE SCALE GENOMIC DNA]</scope>
    <source>
        <strain evidence="3">DSM 26217</strain>
    </source>
</reference>
<keyword evidence="1" id="KW-0812">Transmembrane</keyword>
<name>A0A9X7J4H5_9FIRM</name>
<dbReference type="RefSeq" id="WP_054937984.1">
    <property type="nucleotide sequence ID" value="NZ_PVXL01000029.1"/>
</dbReference>
<dbReference type="Pfam" id="PF04165">
    <property type="entry name" value="DUF401"/>
    <property type="match status" value="1"/>
</dbReference>
<accession>A0A9X7J4H5</accession>
<evidence type="ECO:0000313" key="3">
    <source>
        <dbReference type="Proteomes" id="UP000239430"/>
    </source>
</evidence>
<keyword evidence="1" id="KW-0472">Membrane</keyword>
<organism evidence="2 3">
    <name type="scientific">Neomoorella stamsii</name>
    <dbReference type="NCBI Taxonomy" id="1266720"/>
    <lineage>
        <taxon>Bacteria</taxon>
        <taxon>Bacillati</taxon>
        <taxon>Bacillota</taxon>
        <taxon>Clostridia</taxon>
        <taxon>Neomoorellales</taxon>
        <taxon>Neomoorellaceae</taxon>
        <taxon>Neomoorella</taxon>
    </lineage>
</organism>
<dbReference type="InterPro" id="IPR007294">
    <property type="entry name" value="DUF401"/>
</dbReference>
<proteinExistence type="predicted"/>
<evidence type="ECO:0000313" key="2">
    <source>
        <dbReference type="EMBL" id="PRR74613.1"/>
    </source>
</evidence>
<protein>
    <submittedName>
        <fullName evidence="2">Uncharacterized protein</fullName>
    </submittedName>
</protein>
<comment type="caution">
    <text evidence="2">The sequence shown here is derived from an EMBL/GenBank/DDBJ whole genome shotgun (WGS) entry which is preliminary data.</text>
</comment>
<sequence length="84" mass="8858">MFGFLVGLITGTVSYSMGIIFPVVVAATGGQIEMPLVVFVFVATFTGAMFIPMHLCLTLTVDFFKGGVASKTTSALSPPSLLFF</sequence>
<feature type="transmembrane region" description="Helical" evidence="1">
    <location>
        <begin position="36"/>
        <end position="61"/>
    </location>
</feature>
<dbReference type="Proteomes" id="UP000239430">
    <property type="component" value="Unassembled WGS sequence"/>
</dbReference>
<gene>
    <name evidence="2" type="ORF">MOST_10480</name>
</gene>
<keyword evidence="1" id="KW-1133">Transmembrane helix</keyword>
<dbReference type="EMBL" id="PVXL01000029">
    <property type="protein sequence ID" value="PRR74613.1"/>
    <property type="molecule type" value="Genomic_DNA"/>
</dbReference>